<dbReference type="GO" id="GO:0098839">
    <property type="term" value="C:postsynaptic density membrane"/>
    <property type="evidence" value="ECO:0007669"/>
    <property type="project" value="UniProtKB-SubCell"/>
</dbReference>
<dbReference type="Ensembl" id="ENSEBUT00000026753.1">
    <property type="protein sequence ID" value="ENSEBUP00000026176.1"/>
    <property type="gene ID" value="ENSEBUG00000016126.1"/>
</dbReference>
<feature type="domain" description="Serine aminopeptidase S33" evidence="16">
    <location>
        <begin position="88"/>
        <end position="192"/>
    </location>
</feature>
<accession>A0A8C4R7C8</accession>
<evidence type="ECO:0000259" key="16">
    <source>
        <dbReference type="Pfam" id="PF12146"/>
    </source>
</evidence>
<feature type="signal peptide" evidence="15">
    <location>
        <begin position="1"/>
        <end position="19"/>
    </location>
</feature>
<dbReference type="Proteomes" id="UP000694388">
    <property type="component" value="Unplaced"/>
</dbReference>
<organism evidence="17 18">
    <name type="scientific">Eptatretus burgeri</name>
    <name type="common">Inshore hagfish</name>
    <dbReference type="NCBI Taxonomy" id="7764"/>
    <lineage>
        <taxon>Eukaryota</taxon>
        <taxon>Metazoa</taxon>
        <taxon>Chordata</taxon>
        <taxon>Craniata</taxon>
        <taxon>Vertebrata</taxon>
        <taxon>Cyclostomata</taxon>
        <taxon>Myxini</taxon>
        <taxon>Myxiniformes</taxon>
        <taxon>Myxinidae</taxon>
        <taxon>Eptatretinae</taxon>
        <taxon>Eptatretus</taxon>
    </lineage>
</organism>
<keyword evidence="8" id="KW-0564">Palmitate</keyword>
<dbReference type="InterPro" id="IPR029058">
    <property type="entry name" value="AB_hydrolase_fold"/>
</dbReference>
<name>A0A8C4R7C8_EPTBU</name>
<dbReference type="FunFam" id="3.40.50.1820:FF:000008">
    <property type="entry name" value="Alpha/beta hydrolase domain-containing protein 17B"/>
    <property type="match status" value="1"/>
</dbReference>
<dbReference type="PANTHER" id="PTHR12277">
    <property type="entry name" value="ALPHA/BETA HYDROLASE DOMAIN-CONTAINING PROTEIN"/>
    <property type="match status" value="1"/>
</dbReference>
<evidence type="ECO:0000256" key="11">
    <source>
        <dbReference type="ARBA" id="ARBA00023288"/>
    </source>
</evidence>
<keyword evidence="6" id="KW-0378">Hydrolase</keyword>
<evidence type="ECO:0000256" key="14">
    <source>
        <dbReference type="ARBA" id="ARBA00047337"/>
    </source>
</evidence>
<evidence type="ECO:0000256" key="7">
    <source>
        <dbReference type="ARBA" id="ARBA00023136"/>
    </source>
</evidence>
<evidence type="ECO:0000313" key="17">
    <source>
        <dbReference type="Ensembl" id="ENSEBUP00000026176.1"/>
    </source>
</evidence>
<proteinExistence type="inferred from homology"/>
<sequence length="287" mass="32066">MNRLAYLFWLICWPPLPSSIVSKLAFSPTPPSYHLVGDETGSRWTLQLNDHAAWPLAQMHADAMFPTRTRRGNRIACMLVRTPMPSSRYTLLFSHGNAVDLGHMRGFYSELAVHLACDIFSYDYSGYGASAGKPSERNLYADIDAAFQALRVRYGVSPDRVILYGQSIGTVPTVDLAARYECAAVVLHSPLASGLRVLFPSLARTYCFDPFPSIEKMGKVLCPVLVIHGTEDDVVDFSHAVAMYHRCRHAVHPLWLDGAGHNDIVLHAAYLDRLKRFLAHEIVNLRP</sequence>
<comment type="similarity">
    <text evidence="3">Belongs to the serine esterase family.</text>
</comment>
<dbReference type="EC" id="3.1.2.22" evidence="4"/>
<keyword evidence="15" id="KW-0732">Signal</keyword>
<evidence type="ECO:0000256" key="5">
    <source>
        <dbReference type="ARBA" id="ARBA00022475"/>
    </source>
</evidence>
<comment type="catalytic activity">
    <reaction evidence="14">
        <text>S-hexadecanoyl-L-cysteinyl-[protein] + H2O = L-cysteinyl-[protein] + hexadecanoate + H(+)</text>
        <dbReference type="Rhea" id="RHEA:19233"/>
        <dbReference type="Rhea" id="RHEA-COMP:10131"/>
        <dbReference type="Rhea" id="RHEA-COMP:11032"/>
        <dbReference type="ChEBI" id="CHEBI:7896"/>
        <dbReference type="ChEBI" id="CHEBI:15377"/>
        <dbReference type="ChEBI" id="CHEBI:15378"/>
        <dbReference type="ChEBI" id="CHEBI:29950"/>
        <dbReference type="ChEBI" id="CHEBI:74151"/>
        <dbReference type="EC" id="3.1.2.22"/>
    </reaction>
</comment>
<reference evidence="17" key="1">
    <citation type="submission" date="2025-08" db="UniProtKB">
        <authorList>
            <consortium name="Ensembl"/>
        </authorList>
    </citation>
    <scope>IDENTIFICATION</scope>
</reference>
<evidence type="ECO:0000256" key="13">
    <source>
        <dbReference type="ARBA" id="ARBA00038397"/>
    </source>
</evidence>
<dbReference type="GO" id="GO:0008474">
    <property type="term" value="F:palmitoyl-(protein) hydrolase activity"/>
    <property type="evidence" value="ECO:0007669"/>
    <property type="project" value="UniProtKB-EC"/>
</dbReference>
<dbReference type="AlphaFoldDB" id="A0A8C4R7C8"/>
<keyword evidence="7" id="KW-0472">Membrane</keyword>
<evidence type="ECO:0000256" key="10">
    <source>
        <dbReference type="ARBA" id="ARBA00023273"/>
    </source>
</evidence>
<feature type="chain" id="PRO_5034099433" description="palmitoyl-protein hydrolase" evidence="15">
    <location>
        <begin position="20"/>
        <end position="287"/>
    </location>
</feature>
<protein>
    <recommendedName>
        <fullName evidence="4">palmitoyl-protein hydrolase</fullName>
        <ecNumber evidence="4">3.1.2.22</ecNumber>
    </recommendedName>
</protein>
<comment type="subcellular location">
    <subcellularLocation>
        <location evidence="2">Cell projection</location>
        <location evidence="2">Dendritic spine</location>
    </subcellularLocation>
    <subcellularLocation>
        <location evidence="1">Endosome membrane</location>
        <topology evidence="1">Lipid-anchor</topology>
        <orientation evidence="1">Cytoplasmic side</orientation>
    </subcellularLocation>
    <subcellularLocation>
        <location evidence="12">Postsynaptic density membrane</location>
    </subcellularLocation>
</comment>
<evidence type="ECO:0000256" key="2">
    <source>
        <dbReference type="ARBA" id="ARBA00004552"/>
    </source>
</evidence>
<dbReference type="Gene3D" id="3.40.50.1820">
    <property type="entry name" value="alpha/beta hydrolase"/>
    <property type="match status" value="1"/>
</dbReference>
<evidence type="ECO:0000256" key="1">
    <source>
        <dbReference type="ARBA" id="ARBA00004238"/>
    </source>
</evidence>
<dbReference type="InterPro" id="IPR022742">
    <property type="entry name" value="Hydrolase_4"/>
</dbReference>
<keyword evidence="9" id="KW-0628">Postsynaptic cell membrane</keyword>
<evidence type="ECO:0000256" key="3">
    <source>
        <dbReference type="ARBA" id="ARBA00006584"/>
    </source>
</evidence>
<comment type="similarity">
    <text evidence="13">Belongs to the AB hydrolase superfamily. ABHD17 family.</text>
</comment>
<dbReference type="SUPFAM" id="SSF53474">
    <property type="entry name" value="alpha/beta-Hydrolases"/>
    <property type="match status" value="1"/>
</dbReference>
<keyword evidence="5" id="KW-1003">Cell membrane</keyword>
<evidence type="ECO:0000256" key="9">
    <source>
        <dbReference type="ARBA" id="ARBA00023257"/>
    </source>
</evidence>
<reference evidence="17" key="2">
    <citation type="submission" date="2025-09" db="UniProtKB">
        <authorList>
            <consortium name="Ensembl"/>
        </authorList>
    </citation>
    <scope>IDENTIFICATION</scope>
</reference>
<evidence type="ECO:0000256" key="8">
    <source>
        <dbReference type="ARBA" id="ARBA00023139"/>
    </source>
</evidence>
<keyword evidence="18" id="KW-1185">Reference proteome</keyword>
<dbReference type="OMA" id="DCHEKTR"/>
<evidence type="ECO:0000313" key="18">
    <source>
        <dbReference type="Proteomes" id="UP000694388"/>
    </source>
</evidence>
<keyword evidence="10" id="KW-0966">Cell projection</keyword>
<dbReference type="GO" id="GO:0010008">
    <property type="term" value="C:endosome membrane"/>
    <property type="evidence" value="ECO:0007669"/>
    <property type="project" value="UniProtKB-SubCell"/>
</dbReference>
<keyword evidence="9" id="KW-0770">Synapse</keyword>
<evidence type="ECO:0000256" key="4">
    <source>
        <dbReference type="ARBA" id="ARBA00012423"/>
    </source>
</evidence>
<dbReference type="PANTHER" id="PTHR12277:SF81">
    <property type="entry name" value="PROTEIN ABHD13"/>
    <property type="match status" value="1"/>
</dbReference>
<evidence type="ECO:0000256" key="15">
    <source>
        <dbReference type="SAM" id="SignalP"/>
    </source>
</evidence>
<keyword evidence="11" id="KW-0449">Lipoprotein</keyword>
<dbReference type="Pfam" id="PF12146">
    <property type="entry name" value="Hydrolase_4"/>
    <property type="match status" value="1"/>
</dbReference>
<evidence type="ECO:0000256" key="6">
    <source>
        <dbReference type="ARBA" id="ARBA00022801"/>
    </source>
</evidence>
<dbReference type="GO" id="GO:0043197">
    <property type="term" value="C:dendritic spine"/>
    <property type="evidence" value="ECO:0007669"/>
    <property type="project" value="UniProtKB-SubCell"/>
</dbReference>
<evidence type="ECO:0000256" key="12">
    <source>
        <dbReference type="ARBA" id="ARBA00034112"/>
    </source>
</evidence>
<dbReference type="GeneTree" id="ENSGT00940000157611"/>